<sequence length="146" mass="16174">MRRMPQMVVKGICVKVCPRACRCGYGTFLDDRSYRECPLLPKRLSAGRQSLALSGATQSSSGIDANRLESSSSSMSRRIFEGLYLRAPDLAGLLGPYSMTPSRPRSDSRLPGSARTTYFSPLVRARLPNLLANTTLELRAFRRQEA</sequence>
<comment type="caution">
    <text evidence="1">The sequence shown here is derived from an EMBL/GenBank/DDBJ whole genome shotgun (WGS) entry which is preliminary data.</text>
</comment>
<reference evidence="1 2" key="1">
    <citation type="submission" date="2017-03" db="EMBL/GenBank/DDBJ databases">
        <title>Widespread Adenine N6-methylation of Active Genes in Fungi.</title>
        <authorList>
            <consortium name="DOE Joint Genome Institute"/>
            <person name="Mondo S.J."/>
            <person name="Dannebaum R.O."/>
            <person name="Kuo R.C."/>
            <person name="Louie K.B."/>
            <person name="Bewick A.J."/>
            <person name="Labutti K."/>
            <person name="Haridas S."/>
            <person name="Kuo A."/>
            <person name="Salamov A."/>
            <person name="Ahrendt S.R."/>
            <person name="Lau R."/>
            <person name="Bowen B.P."/>
            <person name="Lipzen A."/>
            <person name="Sullivan W."/>
            <person name="Andreopoulos W.B."/>
            <person name="Clum A."/>
            <person name="Lindquist E."/>
            <person name="Daum C."/>
            <person name="Northen T.R."/>
            <person name="Ramamoorthy G."/>
            <person name="Schmitz R.J."/>
            <person name="Gryganskyi A."/>
            <person name="Culley D."/>
            <person name="Magnuson J."/>
            <person name="James T.Y."/>
            <person name="O'Malley M.A."/>
            <person name="Stajich J.E."/>
            <person name="Spatafora J.W."/>
            <person name="Visel A."/>
            <person name="Grigoriev I.V."/>
        </authorList>
    </citation>
    <scope>NUCLEOTIDE SEQUENCE [LARGE SCALE GENOMIC DNA]</scope>
    <source>
        <strain evidence="1 2">NRRL Y-17943</strain>
    </source>
</reference>
<dbReference type="RefSeq" id="XP_021873814.1">
    <property type="nucleotide sequence ID" value="XM_022012287.1"/>
</dbReference>
<accession>A0A1Y1UPV1</accession>
<protein>
    <submittedName>
        <fullName evidence="1">Uncharacterized protein</fullName>
    </submittedName>
</protein>
<proteinExistence type="predicted"/>
<organism evidence="1 2">
    <name type="scientific">Kockovaella imperatae</name>
    <dbReference type="NCBI Taxonomy" id="4999"/>
    <lineage>
        <taxon>Eukaryota</taxon>
        <taxon>Fungi</taxon>
        <taxon>Dikarya</taxon>
        <taxon>Basidiomycota</taxon>
        <taxon>Agaricomycotina</taxon>
        <taxon>Tremellomycetes</taxon>
        <taxon>Tremellales</taxon>
        <taxon>Cuniculitremaceae</taxon>
        <taxon>Kockovaella</taxon>
    </lineage>
</organism>
<dbReference type="InParanoid" id="A0A1Y1UPV1"/>
<dbReference type="Proteomes" id="UP000193218">
    <property type="component" value="Unassembled WGS sequence"/>
</dbReference>
<dbReference type="GeneID" id="33554095"/>
<gene>
    <name evidence="1" type="ORF">BD324DRAFT_251346</name>
</gene>
<evidence type="ECO:0000313" key="2">
    <source>
        <dbReference type="Proteomes" id="UP000193218"/>
    </source>
</evidence>
<evidence type="ECO:0000313" key="1">
    <source>
        <dbReference type="EMBL" id="ORX40029.1"/>
    </source>
</evidence>
<keyword evidence="2" id="KW-1185">Reference proteome</keyword>
<dbReference type="AlphaFoldDB" id="A0A1Y1UPV1"/>
<dbReference type="EMBL" id="NBSH01000002">
    <property type="protein sequence ID" value="ORX40029.1"/>
    <property type="molecule type" value="Genomic_DNA"/>
</dbReference>
<name>A0A1Y1UPV1_9TREE</name>